<dbReference type="Proteomes" id="UP000655225">
    <property type="component" value="Unassembled WGS sequence"/>
</dbReference>
<proteinExistence type="predicted"/>
<gene>
    <name evidence="8" type="ORF">HHK36_029869</name>
</gene>
<feature type="domain" description="Amino acid transporter transmembrane" evidence="7">
    <location>
        <begin position="38"/>
        <end position="443"/>
    </location>
</feature>
<feature type="transmembrane region" description="Helical" evidence="6">
    <location>
        <begin position="237"/>
        <end position="257"/>
    </location>
</feature>
<keyword evidence="4 6" id="KW-1133">Transmembrane helix</keyword>
<evidence type="ECO:0000256" key="4">
    <source>
        <dbReference type="ARBA" id="ARBA00022989"/>
    </source>
</evidence>
<evidence type="ECO:0000256" key="6">
    <source>
        <dbReference type="SAM" id="Phobius"/>
    </source>
</evidence>
<dbReference type="AlphaFoldDB" id="A0A834YEN5"/>
<comment type="caution">
    <text evidence="8">The sequence shown here is derived from an EMBL/GenBank/DDBJ whole genome shotgun (WGS) entry which is preliminary data.</text>
</comment>
<feature type="transmembrane region" description="Helical" evidence="6">
    <location>
        <begin position="278"/>
        <end position="297"/>
    </location>
</feature>
<feature type="transmembrane region" description="Helical" evidence="6">
    <location>
        <begin position="168"/>
        <end position="185"/>
    </location>
</feature>
<feature type="transmembrane region" description="Helical" evidence="6">
    <location>
        <begin position="197"/>
        <end position="217"/>
    </location>
</feature>
<sequence length="457" mass="49681">MTIGKVKKSGKNKQIVEEKAPLLPRKQDEEDEFNEFDGASFTGAVFNLSTTIVGAGIMALPATMKVLGLVPGIAMIIFVAFLTEASIDMLLRFSRAGKTVSYGGVMGDAFGRIGRILLQICVLINNVGVLIVYMIIIGDVLSGTSSSGVHHAGVLEGWFGEHWWNGRSFVLLVTTLAVFAPLACFKRIDSLRFTSALSVALAVVFLVITAGITIVKLVNGSIAMPRLLPNVNDTTSFWKLFTVVPVLVTAYICHYNVHTIDNELEDSAKIQVVVRTSLALCSTVYIMTSFFGFLLFGDSTLDDVLANFDTNLGIPYSSLLNDAVRVSYAAHLMLVFPIVFYPLRLNLDGLFFPSARPLTSDNRRFALISIVLITLVFLGANFIPSIWDAFQFTGATAAVCIGFIFPAAITLRDPHSIATKKDKILAVFMIILAVFSNLVAIYSDAYALFKKNASPSV</sequence>
<evidence type="ECO:0000259" key="7">
    <source>
        <dbReference type="Pfam" id="PF01490"/>
    </source>
</evidence>
<reference evidence="8 9" key="1">
    <citation type="submission" date="2020-04" db="EMBL/GenBank/DDBJ databases">
        <title>Plant Genome Project.</title>
        <authorList>
            <person name="Zhang R.-G."/>
        </authorList>
    </citation>
    <scope>NUCLEOTIDE SEQUENCE [LARGE SCALE GENOMIC DNA]</scope>
    <source>
        <strain evidence="8">YNK0</strain>
        <tissue evidence="8">Leaf</tissue>
    </source>
</reference>
<keyword evidence="2 6" id="KW-0812">Transmembrane</keyword>
<feature type="transmembrane region" description="Helical" evidence="6">
    <location>
        <begin position="66"/>
        <end position="85"/>
    </location>
</feature>
<name>A0A834YEN5_TETSI</name>
<keyword evidence="3" id="KW-0813">Transport</keyword>
<keyword evidence="9" id="KW-1185">Reference proteome</keyword>
<feature type="transmembrane region" description="Helical" evidence="6">
    <location>
        <begin position="41"/>
        <end position="60"/>
    </location>
</feature>
<feature type="transmembrane region" description="Helical" evidence="6">
    <location>
        <begin position="364"/>
        <end position="383"/>
    </location>
</feature>
<evidence type="ECO:0000256" key="1">
    <source>
        <dbReference type="ARBA" id="ARBA00004141"/>
    </source>
</evidence>
<keyword evidence="5 6" id="KW-0472">Membrane</keyword>
<evidence type="ECO:0000256" key="5">
    <source>
        <dbReference type="ARBA" id="ARBA00023136"/>
    </source>
</evidence>
<feature type="transmembrane region" description="Helical" evidence="6">
    <location>
        <begin position="423"/>
        <end position="442"/>
    </location>
</feature>
<feature type="transmembrane region" description="Helical" evidence="6">
    <location>
        <begin position="326"/>
        <end position="343"/>
    </location>
</feature>
<evidence type="ECO:0000313" key="8">
    <source>
        <dbReference type="EMBL" id="KAF8378526.1"/>
    </source>
</evidence>
<dbReference type="GO" id="GO:0015179">
    <property type="term" value="F:L-amino acid transmembrane transporter activity"/>
    <property type="evidence" value="ECO:0007669"/>
    <property type="project" value="TreeGrafter"/>
</dbReference>
<organism evidence="8 9">
    <name type="scientific">Tetracentron sinense</name>
    <name type="common">Spur-leaf</name>
    <dbReference type="NCBI Taxonomy" id="13715"/>
    <lineage>
        <taxon>Eukaryota</taxon>
        <taxon>Viridiplantae</taxon>
        <taxon>Streptophyta</taxon>
        <taxon>Embryophyta</taxon>
        <taxon>Tracheophyta</taxon>
        <taxon>Spermatophyta</taxon>
        <taxon>Magnoliopsida</taxon>
        <taxon>Trochodendrales</taxon>
        <taxon>Trochodendraceae</taxon>
        <taxon>Tetracentron</taxon>
    </lineage>
</organism>
<dbReference type="OrthoDB" id="28208at2759"/>
<dbReference type="PANTHER" id="PTHR22950">
    <property type="entry name" value="AMINO ACID TRANSPORTER"/>
    <property type="match status" value="1"/>
</dbReference>
<keyword evidence="3" id="KW-0029">Amino-acid transport</keyword>
<dbReference type="EMBL" id="JABCRI010000023">
    <property type="protein sequence ID" value="KAF8378526.1"/>
    <property type="molecule type" value="Genomic_DNA"/>
</dbReference>
<dbReference type="Pfam" id="PF01490">
    <property type="entry name" value="Aa_trans"/>
    <property type="match status" value="1"/>
</dbReference>
<dbReference type="OMA" id="DIFFEMK"/>
<evidence type="ECO:0000256" key="3">
    <source>
        <dbReference type="ARBA" id="ARBA00022970"/>
    </source>
</evidence>
<comment type="subcellular location">
    <subcellularLocation>
        <location evidence="1">Membrane</location>
        <topology evidence="1">Multi-pass membrane protein</topology>
    </subcellularLocation>
</comment>
<dbReference type="InterPro" id="IPR013057">
    <property type="entry name" value="AA_transpt_TM"/>
</dbReference>
<feature type="transmembrane region" description="Helical" evidence="6">
    <location>
        <begin position="116"/>
        <end position="137"/>
    </location>
</feature>
<feature type="transmembrane region" description="Helical" evidence="6">
    <location>
        <begin position="389"/>
        <end position="411"/>
    </location>
</feature>
<evidence type="ECO:0000256" key="2">
    <source>
        <dbReference type="ARBA" id="ARBA00022692"/>
    </source>
</evidence>
<protein>
    <recommendedName>
        <fullName evidence="7">Amino acid transporter transmembrane domain-containing protein</fullName>
    </recommendedName>
</protein>
<evidence type="ECO:0000313" key="9">
    <source>
        <dbReference type="Proteomes" id="UP000655225"/>
    </source>
</evidence>
<dbReference type="GO" id="GO:0031090">
    <property type="term" value="C:organelle membrane"/>
    <property type="evidence" value="ECO:0007669"/>
    <property type="project" value="UniProtKB-ARBA"/>
</dbReference>
<accession>A0A834YEN5</accession>
<dbReference type="PANTHER" id="PTHR22950:SF643">
    <property type="entry name" value="AMINO ACID TRANSPORTER AVT6A"/>
    <property type="match status" value="1"/>
</dbReference>